<feature type="region of interest" description="Disordered" evidence="1">
    <location>
        <begin position="16"/>
        <end position="52"/>
    </location>
</feature>
<evidence type="ECO:0000313" key="3">
    <source>
        <dbReference type="Proteomes" id="UP000305888"/>
    </source>
</evidence>
<dbReference type="EMBL" id="CP040818">
    <property type="protein sequence ID" value="QDL93265.1"/>
    <property type="molecule type" value="Genomic_DNA"/>
</dbReference>
<dbReference type="Proteomes" id="UP000305888">
    <property type="component" value="Chromosome"/>
</dbReference>
<name>A0A5B8FXN3_9RHOB</name>
<accession>A0A5B8FXN3</accession>
<organism evidence="2 3">
    <name type="scientific">Paroceanicella profunda</name>
    <dbReference type="NCBI Taxonomy" id="2579971"/>
    <lineage>
        <taxon>Bacteria</taxon>
        <taxon>Pseudomonadati</taxon>
        <taxon>Pseudomonadota</taxon>
        <taxon>Alphaproteobacteria</taxon>
        <taxon>Rhodobacterales</taxon>
        <taxon>Paracoccaceae</taxon>
        <taxon>Paroceanicella</taxon>
    </lineage>
</organism>
<dbReference type="KEGG" id="ppru:FDP22_16630"/>
<proteinExistence type="predicted"/>
<evidence type="ECO:0000313" key="2">
    <source>
        <dbReference type="EMBL" id="QDL93265.1"/>
    </source>
</evidence>
<dbReference type="RefSeq" id="WP_138575415.1">
    <property type="nucleotide sequence ID" value="NZ_CP040818.1"/>
</dbReference>
<evidence type="ECO:0000256" key="1">
    <source>
        <dbReference type="SAM" id="MobiDB-lite"/>
    </source>
</evidence>
<sequence length="127" mass="14142">MPHAIEDMRVRGILDQQQRAAGLAPADAWEGRQRPPTVDLSQPRVDSSPRPDDRMMILLEAQDRYARLARQAPDDARAVVEHVCCEGRYLPDGLARSRRQAGNMVEDLRQVFAVAADALWALASIPS</sequence>
<protein>
    <submittedName>
        <fullName evidence="2">Uncharacterized protein</fullName>
    </submittedName>
</protein>
<dbReference type="AlphaFoldDB" id="A0A5B8FXN3"/>
<reference evidence="2 3" key="1">
    <citation type="submission" date="2019-06" db="EMBL/GenBank/DDBJ databases">
        <title>Genome sequence of Rhodobacteraceae bacterium D4M1.</title>
        <authorList>
            <person name="Cao J."/>
        </authorList>
    </citation>
    <scope>NUCLEOTIDE SEQUENCE [LARGE SCALE GENOMIC DNA]</scope>
    <source>
        <strain evidence="2 3">D4M1</strain>
    </source>
</reference>
<gene>
    <name evidence="2" type="ORF">FDP22_16630</name>
</gene>
<keyword evidence="3" id="KW-1185">Reference proteome</keyword>